<dbReference type="InterPro" id="IPR011050">
    <property type="entry name" value="Pectin_lyase_fold/virulence"/>
</dbReference>
<evidence type="ECO:0000259" key="9">
    <source>
        <dbReference type="PROSITE" id="PS51208"/>
    </source>
</evidence>
<keyword evidence="11" id="KW-1185">Reference proteome</keyword>
<dbReference type="EMBL" id="LT629973">
    <property type="protein sequence ID" value="SEH82589.1"/>
    <property type="molecule type" value="Genomic_DNA"/>
</dbReference>
<evidence type="ECO:0000313" key="11">
    <source>
        <dbReference type="Proteomes" id="UP000176204"/>
    </source>
</evidence>
<sequence length="1142" mass="120404">MKIHLPLPLRALIVPIGISACLQTNRVYAAAQPPSDVPLVGFKNPASYPVLTSLVFTSYGSGTESPAATRISLSGTSFFLAAGIEDKGLFDVIFRPAYSATYSGQAIQLDNGSSLMIENLNTLGFYAHNHRQPYNTSGSAIKATDSSVMLRLNTSVIFDNNHAPNGAGGAIAAWDSPVTLSLNGRVIFSNNSCGNTSGGAIYHHSIDNANNDSSPLSVSQNAYVEFSSNTASNGGAIQMYDCNLRITDNGILAFLSNEATQGSGGAINSSGKTIIIFDNKDITFSANKSTSDGGAISGTLALNQNDDVKFSKNFTKSTGGAIYASPSSLSSILENGKLVFEENASTESGGAIRCSNIDINHNGTILWQKNTSGKNGGAIATSAPYAATLNLNHNERIEFTKNTAVESGGAIHSFRSDVNLSDNGFCSFLGNTSGKNGGAIFLDNSGYHHEAQIRNNNSIIFDSNTAQVDGGAIRLSGSTLMIKGNNSVIFSNNSAGNLGGAINFNFDLSIIDNKSTVFRGNYVKTPDGAALNAIYQASPYTLGELELAANDGQNITFYDPITLDSEAPVILNAYIPEGADTPTVATGTIVLSGEHTAVDLEAILARESLNPDAATRERLLAQSRLTSVKGETTLYGGTFLVKENAVYQGSNYQTEAGSITHLRNGGLMNFQQKAVFAPGSTLIVSGDRPVGLSAASVSMQGATLEFRLSGTGSAPLLTLTGNADLSGATFNLLADNGHTTLSSGTYTLLQINGDLSQTSSISLNLVGITADKSELAYNPETKTWTWTSENITVEKPADPDEPGIAGDPEETPGTPDTPGDPGHPQNADIPAGLADASINTLWASTQNLDSFSGILRNHSTRISLDTTGRSAVWFDTIGNFYRQSSNGTHAGYDYSAWGAALGGEYQVEPHLQIGAGLGHTFGKNTTKLGYGRIDQDTLLGGAYANIRLMQQQQHSLWLSTTGAFGIARNHGTIASSDLPGIGIRGSWDETVWQLDMRLAWSYAVTQSTAVYAFAGIQYATGKQDAFTLPGENGDYRFTGNSLNRTRIPIGIGIRHNLAAWSFMADASVIPDIARTNPAARIQDAQGNRATVRGVDPGRCAFEFNLGAAYSLTDNWSLTAGYGITTTGDTVQQNARIGTSYAF</sequence>
<dbReference type="PROSITE" id="PS51208">
    <property type="entry name" value="AUTOTRANSPORTER"/>
    <property type="match status" value="1"/>
</dbReference>
<proteinExistence type="predicted"/>
<name>A0A1C7PDT3_9BACT</name>
<evidence type="ECO:0000256" key="3">
    <source>
        <dbReference type="ARBA" id="ARBA00004613"/>
    </source>
</evidence>
<dbReference type="SMART" id="SM00869">
    <property type="entry name" value="Autotransporter"/>
    <property type="match status" value="1"/>
</dbReference>
<dbReference type="STRING" id="1679444.PYTT_1030"/>
<gene>
    <name evidence="10" type="ORF">PYTT_1030</name>
</gene>
<feature type="compositionally biased region" description="Low complexity" evidence="8">
    <location>
        <begin position="811"/>
        <end position="822"/>
    </location>
</feature>
<evidence type="ECO:0000256" key="7">
    <source>
        <dbReference type="ARBA" id="ARBA00023237"/>
    </source>
</evidence>
<feature type="region of interest" description="Disordered" evidence="8">
    <location>
        <begin position="791"/>
        <end position="831"/>
    </location>
</feature>
<dbReference type="Pfam" id="PF02415">
    <property type="entry name" value="Chlam_PMP"/>
    <property type="match status" value="6"/>
</dbReference>
<dbReference type="OrthoDB" id="5292073at2"/>
<dbReference type="SUPFAM" id="SSF103515">
    <property type="entry name" value="Autotransporter"/>
    <property type="match status" value="1"/>
</dbReference>
<dbReference type="Proteomes" id="UP000176204">
    <property type="component" value="Chromosome I"/>
</dbReference>
<evidence type="ECO:0000256" key="5">
    <source>
        <dbReference type="ARBA" id="ARBA00022729"/>
    </source>
</evidence>
<protein>
    <submittedName>
        <fullName evidence="10">Pectin lyase fold/virulence factor</fullName>
    </submittedName>
</protein>
<dbReference type="NCBIfam" id="TIGR01376">
    <property type="entry name" value="POMP_repeat"/>
    <property type="match status" value="6"/>
</dbReference>
<keyword evidence="4" id="KW-0964">Secreted</keyword>
<evidence type="ECO:0000256" key="4">
    <source>
        <dbReference type="ARBA" id="ARBA00022525"/>
    </source>
</evidence>
<dbReference type="SUPFAM" id="SSF51126">
    <property type="entry name" value="Pectin lyase-like"/>
    <property type="match status" value="1"/>
</dbReference>
<dbReference type="GO" id="GO:0016829">
    <property type="term" value="F:lyase activity"/>
    <property type="evidence" value="ECO:0007669"/>
    <property type="project" value="UniProtKB-KW"/>
</dbReference>
<evidence type="ECO:0000256" key="6">
    <source>
        <dbReference type="ARBA" id="ARBA00023136"/>
    </source>
</evidence>
<evidence type="ECO:0000256" key="8">
    <source>
        <dbReference type="SAM" id="MobiDB-lite"/>
    </source>
</evidence>
<dbReference type="InterPro" id="IPR036709">
    <property type="entry name" value="Autotransporte_beta_dom_sf"/>
</dbReference>
<keyword evidence="7" id="KW-0998">Cell outer membrane</keyword>
<dbReference type="PROSITE" id="PS51257">
    <property type="entry name" value="PROKAR_LIPOPROTEIN"/>
    <property type="match status" value="1"/>
</dbReference>
<keyword evidence="5" id="KW-0732">Signal</keyword>
<feature type="domain" description="Autotransporter" evidence="9">
    <location>
        <begin position="865"/>
        <end position="1142"/>
    </location>
</feature>
<organism evidence="10 11">
    <name type="scientific">Akkermansia glycaniphila</name>
    <dbReference type="NCBI Taxonomy" id="1679444"/>
    <lineage>
        <taxon>Bacteria</taxon>
        <taxon>Pseudomonadati</taxon>
        <taxon>Verrucomicrobiota</taxon>
        <taxon>Verrucomicrobiia</taxon>
        <taxon>Verrucomicrobiales</taxon>
        <taxon>Akkermansiaceae</taxon>
        <taxon>Akkermansia</taxon>
    </lineage>
</organism>
<dbReference type="GO" id="GO:0009279">
    <property type="term" value="C:cell outer membrane"/>
    <property type="evidence" value="ECO:0007669"/>
    <property type="project" value="UniProtKB-SubCell"/>
</dbReference>
<dbReference type="InterPro" id="IPR005546">
    <property type="entry name" value="Autotransporte_beta"/>
</dbReference>
<dbReference type="Gene3D" id="2.40.128.130">
    <property type="entry name" value="Autotransporter beta-domain"/>
    <property type="match status" value="1"/>
</dbReference>
<dbReference type="Pfam" id="PF03797">
    <property type="entry name" value="Autotransporter"/>
    <property type="match status" value="1"/>
</dbReference>
<reference evidence="11" key="1">
    <citation type="submission" date="2016-09" db="EMBL/GenBank/DDBJ databases">
        <authorList>
            <person name="Koehorst J."/>
        </authorList>
    </citation>
    <scope>NUCLEOTIDE SEQUENCE [LARGE SCALE GENOMIC DNA]</scope>
</reference>
<accession>A0A1C7PDT3</accession>
<comment type="subcellular location">
    <subcellularLocation>
        <location evidence="1">Cell envelope</location>
    </subcellularLocation>
    <subcellularLocation>
        <location evidence="2">Cell outer membrane</location>
    </subcellularLocation>
    <subcellularLocation>
        <location evidence="3">Secreted</location>
    </subcellularLocation>
</comment>
<dbReference type="KEGG" id="agl:PYTT_1030"/>
<keyword evidence="6" id="KW-0472">Membrane</keyword>
<evidence type="ECO:0000256" key="1">
    <source>
        <dbReference type="ARBA" id="ARBA00004196"/>
    </source>
</evidence>
<evidence type="ECO:0000313" key="10">
    <source>
        <dbReference type="EMBL" id="SEH82589.1"/>
    </source>
</evidence>
<evidence type="ECO:0000256" key="2">
    <source>
        <dbReference type="ARBA" id="ARBA00004442"/>
    </source>
</evidence>
<dbReference type="InterPro" id="IPR003368">
    <property type="entry name" value="POMP_repeat"/>
</dbReference>
<dbReference type="PATRIC" id="fig|1679444.3.peg.2101"/>
<dbReference type="GO" id="GO:0005576">
    <property type="term" value="C:extracellular region"/>
    <property type="evidence" value="ECO:0007669"/>
    <property type="project" value="UniProtKB-SubCell"/>
</dbReference>
<dbReference type="RefSeq" id="WP_067773393.1">
    <property type="nucleotide sequence ID" value="NZ_LIGX01000011.1"/>
</dbReference>
<dbReference type="AlphaFoldDB" id="A0A1C7PDT3"/>
<keyword evidence="10" id="KW-0456">Lyase</keyword>